<accession>A0A1I7LSD0</accession>
<dbReference type="EMBL" id="FPBO01000036">
    <property type="protein sequence ID" value="SFV12538.1"/>
    <property type="molecule type" value="Genomic_DNA"/>
</dbReference>
<name>A0A1I7LSD0_9BURK</name>
<dbReference type="InterPro" id="IPR032710">
    <property type="entry name" value="NTF2-like_dom_sf"/>
</dbReference>
<proteinExistence type="predicted"/>
<evidence type="ECO:0000313" key="3">
    <source>
        <dbReference type="Proteomes" id="UP000199391"/>
    </source>
</evidence>
<feature type="domain" description="SnoaL-like" evidence="1">
    <location>
        <begin position="5"/>
        <end position="137"/>
    </location>
</feature>
<gene>
    <name evidence="2" type="ORF">SAMN05216552_103649</name>
</gene>
<dbReference type="Proteomes" id="UP000199391">
    <property type="component" value="Unassembled WGS sequence"/>
</dbReference>
<dbReference type="Pfam" id="PF13577">
    <property type="entry name" value="SnoaL_4"/>
    <property type="match status" value="1"/>
</dbReference>
<sequence length="150" mass="16721">MEPLERLLAIEEIGRLKARYFRLLDTRQWGELETLFAADAVFDMREAAGGGSDERALVVGASAIAAFVRGAVDGLVTVHHGHMPEIELLAPTRARATWAMEDLLRWPGEAGIARTLRGYGHYRDTYTRIEGRWVIQSSALSRLLVDFSPV</sequence>
<evidence type="ECO:0000259" key="1">
    <source>
        <dbReference type="Pfam" id="PF13577"/>
    </source>
</evidence>
<dbReference type="SUPFAM" id="SSF54427">
    <property type="entry name" value="NTF2-like"/>
    <property type="match status" value="1"/>
</dbReference>
<evidence type="ECO:0000313" key="2">
    <source>
        <dbReference type="EMBL" id="SFV12538.1"/>
    </source>
</evidence>
<dbReference type="AlphaFoldDB" id="A0A1I7LSD0"/>
<dbReference type="InterPro" id="IPR037401">
    <property type="entry name" value="SnoaL-like"/>
</dbReference>
<dbReference type="Gene3D" id="3.10.450.50">
    <property type="match status" value="1"/>
</dbReference>
<reference evidence="3" key="1">
    <citation type="submission" date="2016-10" db="EMBL/GenBank/DDBJ databases">
        <authorList>
            <person name="Varghese N."/>
            <person name="Submissions S."/>
        </authorList>
    </citation>
    <scope>NUCLEOTIDE SEQUENCE [LARGE SCALE GENOMIC DNA]</scope>
    <source>
        <strain evidence="3">CGMCC 1.11014</strain>
    </source>
</reference>
<keyword evidence="3" id="KW-1185">Reference proteome</keyword>
<dbReference type="STRING" id="1035707.SAMN05216552_103649"/>
<dbReference type="RefSeq" id="WP_093559199.1">
    <property type="nucleotide sequence ID" value="NZ_FPBO01000036.1"/>
</dbReference>
<organism evidence="2 3">
    <name type="scientific">Pseudoduganella namucuonensis</name>
    <dbReference type="NCBI Taxonomy" id="1035707"/>
    <lineage>
        <taxon>Bacteria</taxon>
        <taxon>Pseudomonadati</taxon>
        <taxon>Pseudomonadota</taxon>
        <taxon>Betaproteobacteria</taxon>
        <taxon>Burkholderiales</taxon>
        <taxon>Oxalobacteraceae</taxon>
        <taxon>Telluria group</taxon>
        <taxon>Pseudoduganella</taxon>
    </lineage>
</organism>
<protein>
    <submittedName>
        <fullName evidence="2">SnoaL-like domain-containing protein</fullName>
    </submittedName>
</protein>
<dbReference type="OrthoDB" id="4571298at2"/>